<dbReference type="Proteomes" id="UP000682202">
    <property type="component" value="Chromosome"/>
</dbReference>
<keyword evidence="3" id="KW-1185">Reference proteome</keyword>
<evidence type="ECO:0000256" key="1">
    <source>
        <dbReference type="SAM" id="MobiDB-lite"/>
    </source>
</evidence>
<dbReference type="KEGG" id="mspg:F6B93_13135"/>
<reference evidence="2" key="1">
    <citation type="submission" date="2019-12" db="EMBL/GenBank/DDBJ databases">
        <title>Mycobacterium spongiae sp. nov.</title>
        <authorList>
            <person name="Stinear T."/>
        </authorList>
    </citation>
    <scope>NUCLEOTIDE SEQUENCE</scope>
    <source>
        <strain evidence="2">FSD4b-SM</strain>
    </source>
</reference>
<dbReference type="AlphaFoldDB" id="A0A975K4T0"/>
<gene>
    <name evidence="2" type="ORF">F6B93_13135</name>
</gene>
<feature type="region of interest" description="Disordered" evidence="1">
    <location>
        <begin position="1"/>
        <end position="21"/>
    </location>
</feature>
<evidence type="ECO:0008006" key="4">
    <source>
        <dbReference type="Google" id="ProtNLM"/>
    </source>
</evidence>
<dbReference type="EMBL" id="CP046600">
    <property type="protein sequence ID" value="QUR69788.1"/>
    <property type="molecule type" value="Genomic_DNA"/>
</dbReference>
<sequence>MSRHRDDTDDPAQPLSDDQARTQVVSAAKQITALVNLPDMYASFAFRSCNDQADPPYRGVVEMSFTLPLDDSSGVSAAVNPDSYFDQIAARMLSHGWSSGPPPGLHPYGHVINQDGVMAIMTAGPNTGWARIQIYGECRNMTDHRNDGTTNWVKITDQLRTG</sequence>
<name>A0A975K4T0_9MYCO</name>
<protein>
    <recommendedName>
        <fullName evidence="4">Lipoprotein LppJ</fullName>
    </recommendedName>
</protein>
<proteinExistence type="predicted"/>
<organism evidence="2 3">
    <name type="scientific">Mycobacterium spongiae</name>
    <dbReference type="NCBI Taxonomy" id="886343"/>
    <lineage>
        <taxon>Bacteria</taxon>
        <taxon>Bacillati</taxon>
        <taxon>Actinomycetota</taxon>
        <taxon>Actinomycetes</taxon>
        <taxon>Mycobacteriales</taxon>
        <taxon>Mycobacteriaceae</taxon>
        <taxon>Mycobacterium</taxon>
    </lineage>
</organism>
<evidence type="ECO:0000313" key="2">
    <source>
        <dbReference type="EMBL" id="QUR69788.1"/>
    </source>
</evidence>
<evidence type="ECO:0000313" key="3">
    <source>
        <dbReference type="Proteomes" id="UP000682202"/>
    </source>
</evidence>
<accession>A0A975K4T0</accession>